<feature type="transmembrane region" description="Helical" evidence="5">
    <location>
        <begin position="380"/>
        <end position="401"/>
    </location>
</feature>
<gene>
    <name evidence="7" type="ORF">AVDCRST_MAG61-1549</name>
</gene>
<dbReference type="InterPro" id="IPR007016">
    <property type="entry name" value="O-antigen_ligase-rel_domated"/>
</dbReference>
<evidence type="ECO:0000256" key="2">
    <source>
        <dbReference type="ARBA" id="ARBA00022692"/>
    </source>
</evidence>
<feature type="transmembrane region" description="Helical" evidence="5">
    <location>
        <begin position="258"/>
        <end position="273"/>
    </location>
</feature>
<feature type="transmembrane region" description="Helical" evidence="5">
    <location>
        <begin position="122"/>
        <end position="142"/>
    </location>
</feature>
<dbReference type="PANTHER" id="PTHR37422">
    <property type="entry name" value="TEICHURONIC ACID BIOSYNTHESIS PROTEIN TUAE"/>
    <property type="match status" value="1"/>
</dbReference>
<dbReference type="Pfam" id="PF04932">
    <property type="entry name" value="Wzy_C"/>
    <property type="match status" value="1"/>
</dbReference>
<feature type="domain" description="O-antigen ligase-related" evidence="6">
    <location>
        <begin position="243"/>
        <end position="386"/>
    </location>
</feature>
<feature type="transmembrane region" description="Helical" evidence="5">
    <location>
        <begin position="278"/>
        <end position="298"/>
    </location>
</feature>
<feature type="transmembrane region" description="Helical" evidence="5">
    <location>
        <begin position="148"/>
        <end position="169"/>
    </location>
</feature>
<comment type="subcellular location">
    <subcellularLocation>
        <location evidence="1">Membrane</location>
        <topology evidence="1">Multi-pass membrane protein</topology>
    </subcellularLocation>
</comment>
<dbReference type="PANTHER" id="PTHR37422:SF13">
    <property type="entry name" value="LIPOPOLYSACCHARIDE BIOSYNTHESIS PROTEIN PA4999-RELATED"/>
    <property type="match status" value="1"/>
</dbReference>
<feature type="transmembrane region" description="Helical" evidence="5">
    <location>
        <begin position="97"/>
        <end position="115"/>
    </location>
</feature>
<feature type="transmembrane region" description="Helical" evidence="5">
    <location>
        <begin position="73"/>
        <end position="91"/>
    </location>
</feature>
<proteinExistence type="predicted"/>
<organism evidence="7">
    <name type="scientific">uncultured Friedmanniella sp</name>
    <dbReference type="NCBI Taxonomy" id="335381"/>
    <lineage>
        <taxon>Bacteria</taxon>
        <taxon>Bacillati</taxon>
        <taxon>Actinomycetota</taxon>
        <taxon>Actinomycetes</taxon>
        <taxon>Propionibacteriales</taxon>
        <taxon>Nocardioidaceae</taxon>
        <taxon>Friedmanniella</taxon>
        <taxon>environmental samples</taxon>
    </lineage>
</organism>
<dbReference type="EMBL" id="CADCTT010000217">
    <property type="protein sequence ID" value="CAA9308664.1"/>
    <property type="molecule type" value="Genomic_DNA"/>
</dbReference>
<feature type="transmembrane region" description="Helical" evidence="5">
    <location>
        <begin position="36"/>
        <end position="66"/>
    </location>
</feature>
<evidence type="ECO:0000256" key="3">
    <source>
        <dbReference type="ARBA" id="ARBA00022989"/>
    </source>
</evidence>
<accession>A0A6J4KKK8</accession>
<keyword evidence="3 5" id="KW-1133">Transmembrane helix</keyword>
<feature type="transmembrane region" description="Helical" evidence="5">
    <location>
        <begin position="181"/>
        <end position="198"/>
    </location>
</feature>
<name>A0A6J4KKK8_9ACTN</name>
<evidence type="ECO:0000259" key="6">
    <source>
        <dbReference type="Pfam" id="PF04932"/>
    </source>
</evidence>
<keyword evidence="4 5" id="KW-0472">Membrane</keyword>
<dbReference type="GO" id="GO:0016020">
    <property type="term" value="C:membrane"/>
    <property type="evidence" value="ECO:0007669"/>
    <property type="project" value="UniProtKB-SubCell"/>
</dbReference>
<protein>
    <recommendedName>
        <fullName evidence="6">O-antigen ligase-related domain-containing protein</fullName>
    </recommendedName>
</protein>
<evidence type="ECO:0000256" key="5">
    <source>
        <dbReference type="SAM" id="Phobius"/>
    </source>
</evidence>
<feature type="transmembrane region" description="Helical" evidence="5">
    <location>
        <begin position="408"/>
        <end position="427"/>
    </location>
</feature>
<evidence type="ECO:0000313" key="7">
    <source>
        <dbReference type="EMBL" id="CAA9308664.1"/>
    </source>
</evidence>
<sequence length="466" mass="48563">MSVGTADRAALEYQDDERVGPAAAQRSNTPLVVSGALAAVLLGAAVGTGYWVYAAAAVAAIGAAVVSTRSRLGFLNLLVLAPFIESLAVGPVTIGRLLAGLSAVVLLVLLATGRLRIPRFPVVTWLPATGFVLLVVASGLWASDASGWLFAIGQAGLAVLFFAAFALLVRTPEQIAVLLRVYVCGSVFAALYGLAQAATTARAEGLQGDANIYAMYQVAALPAALALASRTSGVRKLLWLASMLPITASVLFSQSRGAYVAFIVTTLVVALLHERRRLVVPVALGAAAALGLATTLFGDRYSVEGVADDRASGRIDIWLVAWHAFLDHPWTGIGAGNFVGQSIDRLTTEPGVELVKSHLFTGQGIEVHNIYLEGLAERGVFGLVTLVVFLLATLYGLAVAATRYRTPVVTALVPMLVAFSVAAFFLSVPNSKLLWMLAGLAAALLAVRASGPDPAPSPDTQPRSLP</sequence>
<reference evidence="7" key="1">
    <citation type="submission" date="2020-02" db="EMBL/GenBank/DDBJ databases">
        <authorList>
            <person name="Meier V. D."/>
        </authorList>
    </citation>
    <scope>NUCLEOTIDE SEQUENCE</scope>
    <source>
        <strain evidence="7">AVDCRST_MAG61</strain>
    </source>
</reference>
<keyword evidence="2 5" id="KW-0812">Transmembrane</keyword>
<dbReference type="InterPro" id="IPR051533">
    <property type="entry name" value="WaaL-like"/>
</dbReference>
<dbReference type="AlphaFoldDB" id="A0A6J4KKK8"/>
<evidence type="ECO:0000256" key="1">
    <source>
        <dbReference type="ARBA" id="ARBA00004141"/>
    </source>
</evidence>
<evidence type="ECO:0000256" key="4">
    <source>
        <dbReference type="ARBA" id="ARBA00023136"/>
    </source>
</evidence>